<sequence>MTHCAQLLDITRTFAVFPCRGHTHWAFNGQTAVFLLGGHTVYRPTRVARSGEHNWSRGDRRVSAFISSSPFTACQWSAVKYIQSPSLAMPAMQLRSRYPAHAPNASQLDGPNH</sequence>
<dbReference type="Proteomes" id="UP001221757">
    <property type="component" value="Unassembled WGS sequence"/>
</dbReference>
<gene>
    <name evidence="1" type="ORF">B0H17DRAFT_1133360</name>
</gene>
<evidence type="ECO:0000313" key="2">
    <source>
        <dbReference type="Proteomes" id="UP001221757"/>
    </source>
</evidence>
<keyword evidence="2" id="KW-1185">Reference proteome</keyword>
<dbReference type="AlphaFoldDB" id="A0AAD7DI26"/>
<dbReference type="EMBL" id="JARKIE010000054">
    <property type="protein sequence ID" value="KAJ7692099.1"/>
    <property type="molecule type" value="Genomic_DNA"/>
</dbReference>
<comment type="caution">
    <text evidence="1">The sequence shown here is derived from an EMBL/GenBank/DDBJ whole genome shotgun (WGS) entry which is preliminary data.</text>
</comment>
<organism evidence="1 2">
    <name type="scientific">Mycena rosella</name>
    <name type="common">Pink bonnet</name>
    <name type="synonym">Agaricus rosellus</name>
    <dbReference type="NCBI Taxonomy" id="1033263"/>
    <lineage>
        <taxon>Eukaryota</taxon>
        <taxon>Fungi</taxon>
        <taxon>Dikarya</taxon>
        <taxon>Basidiomycota</taxon>
        <taxon>Agaricomycotina</taxon>
        <taxon>Agaricomycetes</taxon>
        <taxon>Agaricomycetidae</taxon>
        <taxon>Agaricales</taxon>
        <taxon>Marasmiineae</taxon>
        <taxon>Mycenaceae</taxon>
        <taxon>Mycena</taxon>
    </lineage>
</organism>
<protein>
    <submittedName>
        <fullName evidence="1">Uncharacterized protein</fullName>
    </submittedName>
</protein>
<proteinExistence type="predicted"/>
<evidence type="ECO:0000313" key="1">
    <source>
        <dbReference type="EMBL" id="KAJ7692099.1"/>
    </source>
</evidence>
<accession>A0AAD7DI26</accession>
<reference evidence="1" key="1">
    <citation type="submission" date="2023-03" db="EMBL/GenBank/DDBJ databases">
        <title>Massive genome expansion in bonnet fungi (Mycena s.s.) driven by repeated elements and novel gene families across ecological guilds.</title>
        <authorList>
            <consortium name="Lawrence Berkeley National Laboratory"/>
            <person name="Harder C.B."/>
            <person name="Miyauchi S."/>
            <person name="Viragh M."/>
            <person name="Kuo A."/>
            <person name="Thoen E."/>
            <person name="Andreopoulos B."/>
            <person name="Lu D."/>
            <person name="Skrede I."/>
            <person name="Drula E."/>
            <person name="Henrissat B."/>
            <person name="Morin E."/>
            <person name="Kohler A."/>
            <person name="Barry K."/>
            <person name="LaButti K."/>
            <person name="Morin E."/>
            <person name="Salamov A."/>
            <person name="Lipzen A."/>
            <person name="Mereny Z."/>
            <person name="Hegedus B."/>
            <person name="Baldrian P."/>
            <person name="Stursova M."/>
            <person name="Weitz H."/>
            <person name="Taylor A."/>
            <person name="Grigoriev I.V."/>
            <person name="Nagy L.G."/>
            <person name="Martin F."/>
            <person name="Kauserud H."/>
        </authorList>
    </citation>
    <scope>NUCLEOTIDE SEQUENCE</scope>
    <source>
        <strain evidence="1">CBHHK067</strain>
    </source>
</reference>
<name>A0AAD7DI26_MYCRO</name>